<keyword evidence="1" id="KW-0732">Signal</keyword>
<proteinExistence type="predicted"/>
<dbReference type="OrthoDB" id="7325958at2"/>
<feature type="signal peptide" evidence="1">
    <location>
        <begin position="1"/>
        <end position="27"/>
    </location>
</feature>
<accession>W0ACF6</accession>
<reference evidence="2 3" key="1">
    <citation type="submission" date="2013-07" db="EMBL/GenBank/DDBJ databases">
        <title>Completed genome of Sphingomonas sanxanigenens NX02.</title>
        <authorList>
            <person name="Ma T."/>
            <person name="Huang H."/>
            <person name="Wu M."/>
            <person name="Li X."/>
            <person name="Li G."/>
        </authorList>
    </citation>
    <scope>NUCLEOTIDE SEQUENCE [LARGE SCALE GENOMIC DNA]</scope>
    <source>
        <strain evidence="2 3">NX02</strain>
    </source>
</reference>
<evidence type="ECO:0000256" key="1">
    <source>
        <dbReference type="SAM" id="SignalP"/>
    </source>
</evidence>
<dbReference type="PATRIC" id="fig|1123269.5.peg.3016"/>
<dbReference type="HOGENOM" id="CLU_050847_0_0_5"/>
<feature type="chain" id="PRO_5004785079" description="Tetratricopeptide repeat protein" evidence="1">
    <location>
        <begin position="28"/>
        <end position="427"/>
    </location>
</feature>
<evidence type="ECO:0008006" key="4">
    <source>
        <dbReference type="Google" id="ProtNLM"/>
    </source>
</evidence>
<sequence length="427" mass="45422">MKLISKAAMATALALGGVAMLGAPATAAKKEKKEEGPKLEMSNEFRKPAGEAQAALAANDLATAKAKITEAAALAKNPDEKYVSAQILLQIGLQSKDEAVQSEAITAMIDSGRVPAADLPKFKFYAGKFAYDKKDYAKSKALLTEAEQAGYTGTDLYLLLAEANANSGAAPQGLGYIEKAIAAEKAAGKPVPEEWYKRGISIAYQAKLMPEVAKWTRLNVQAFPTPENWRTALVIYRDNTNLDNQSMLDLMRLMRLTKSLAGERDYFEYANSAFERGIYGEAKSVIDEGKAGGMLNTSNQAISDVYTQASSKIAADKKELAAAEREASTSNNFRVASGTADALMGYGEDARAIPLYKIALQKGATDKDTINTRIGIASVRSGNIAGAREAFAQVNASGPRGPLVSYWTLYLDQRGGGATASAAPTGN</sequence>
<dbReference type="eggNOG" id="COG0457">
    <property type="taxonomic scope" value="Bacteria"/>
</dbReference>
<dbReference type="EMBL" id="CP006644">
    <property type="protein sequence ID" value="AHE54771.1"/>
    <property type="molecule type" value="Genomic_DNA"/>
</dbReference>
<dbReference type="AlphaFoldDB" id="W0ACF6"/>
<dbReference type="SUPFAM" id="SSF48452">
    <property type="entry name" value="TPR-like"/>
    <property type="match status" value="1"/>
</dbReference>
<dbReference type="STRING" id="1123269.NX02_15450"/>
<dbReference type="InterPro" id="IPR011990">
    <property type="entry name" value="TPR-like_helical_dom_sf"/>
</dbReference>
<keyword evidence="3" id="KW-1185">Reference proteome</keyword>
<name>W0ACF6_9SPHN</name>
<dbReference type="Proteomes" id="UP000018851">
    <property type="component" value="Chromosome"/>
</dbReference>
<gene>
    <name evidence="2" type="ORF">NX02_15450</name>
</gene>
<evidence type="ECO:0000313" key="2">
    <source>
        <dbReference type="EMBL" id="AHE54771.1"/>
    </source>
</evidence>
<dbReference type="KEGG" id="ssan:NX02_15450"/>
<protein>
    <recommendedName>
        <fullName evidence="4">Tetratricopeptide repeat protein</fullName>
    </recommendedName>
</protein>
<dbReference type="RefSeq" id="WP_025292974.1">
    <property type="nucleotide sequence ID" value="NZ_CP006644.1"/>
</dbReference>
<organism evidence="2 3">
    <name type="scientific">Sphingomonas sanxanigenens DSM 19645 = NX02</name>
    <dbReference type="NCBI Taxonomy" id="1123269"/>
    <lineage>
        <taxon>Bacteria</taxon>
        <taxon>Pseudomonadati</taxon>
        <taxon>Pseudomonadota</taxon>
        <taxon>Alphaproteobacteria</taxon>
        <taxon>Sphingomonadales</taxon>
        <taxon>Sphingomonadaceae</taxon>
        <taxon>Sphingomonas</taxon>
    </lineage>
</organism>
<evidence type="ECO:0000313" key="3">
    <source>
        <dbReference type="Proteomes" id="UP000018851"/>
    </source>
</evidence>